<organism evidence="1">
    <name type="scientific">Sipha flava</name>
    <name type="common">yellow sugarcane aphid</name>
    <dbReference type="NCBI Taxonomy" id="143950"/>
    <lineage>
        <taxon>Eukaryota</taxon>
        <taxon>Metazoa</taxon>
        <taxon>Ecdysozoa</taxon>
        <taxon>Arthropoda</taxon>
        <taxon>Hexapoda</taxon>
        <taxon>Insecta</taxon>
        <taxon>Pterygota</taxon>
        <taxon>Neoptera</taxon>
        <taxon>Paraneoptera</taxon>
        <taxon>Hemiptera</taxon>
        <taxon>Sternorrhyncha</taxon>
        <taxon>Aphidomorpha</taxon>
        <taxon>Aphidoidea</taxon>
        <taxon>Aphididae</taxon>
        <taxon>Sipha</taxon>
    </lineage>
</organism>
<dbReference type="EMBL" id="GGMS01017228">
    <property type="protein sequence ID" value="MBY86431.1"/>
    <property type="molecule type" value="Transcribed_RNA"/>
</dbReference>
<name>A0A2S2R8S8_9HEMI</name>
<protein>
    <submittedName>
        <fullName evidence="1">Uncharacterized protein</fullName>
    </submittedName>
</protein>
<evidence type="ECO:0000313" key="1">
    <source>
        <dbReference type="EMBL" id="MBY86431.1"/>
    </source>
</evidence>
<gene>
    <name evidence="1" type="ORF">g.162861</name>
</gene>
<reference evidence="1" key="1">
    <citation type="submission" date="2018-04" db="EMBL/GenBank/DDBJ databases">
        <title>Transcriptome assembly of Sipha flava.</title>
        <authorList>
            <person name="Scully E.D."/>
            <person name="Geib S.M."/>
            <person name="Palmer N.A."/>
            <person name="Koch K."/>
            <person name="Bradshaw J."/>
            <person name="Heng-Moss T."/>
            <person name="Sarath G."/>
        </authorList>
    </citation>
    <scope>NUCLEOTIDE SEQUENCE</scope>
</reference>
<dbReference type="AlphaFoldDB" id="A0A2S2R8S8"/>
<accession>A0A2S2R8S8</accession>
<proteinExistence type="predicted"/>
<sequence length="144" mass="17217">MHITIILFEILENITSDLDIDIKIPRLSNQQTNRLNHNVKTLEEYYSVSVFLSYLESLINSLESRFSQTKETPFEIGQIISIGSDKIKQMRLHMYNRKVYDLYKMVNFIMKVHYWNIIEKFTKINGEYNISYYLKDCELFPSIT</sequence>